<dbReference type="RefSeq" id="WP_419151036.1">
    <property type="nucleotide sequence ID" value="NZ_JAUSTR010000001.1"/>
</dbReference>
<dbReference type="EMBL" id="JAUSTR010000001">
    <property type="protein sequence ID" value="MDQ0161185.1"/>
    <property type="molecule type" value="Genomic_DNA"/>
</dbReference>
<dbReference type="InterPro" id="IPR036366">
    <property type="entry name" value="PGBDSf"/>
</dbReference>
<dbReference type="InterPro" id="IPR002477">
    <property type="entry name" value="Peptidoglycan-bd-like"/>
</dbReference>
<dbReference type="SUPFAM" id="SSF47090">
    <property type="entry name" value="PGBD-like"/>
    <property type="match status" value="2"/>
</dbReference>
<comment type="caution">
    <text evidence="2">The sequence shown here is derived from an EMBL/GenBank/DDBJ whole genome shotgun (WGS) entry which is preliminary data.</text>
</comment>
<protein>
    <submittedName>
        <fullName evidence="2">Peptidoglycan hydrolase-like protein with peptidoglycan-binding domain</fullName>
    </submittedName>
</protein>
<feature type="domain" description="Peptidoglycan binding-like" evidence="1">
    <location>
        <begin position="115"/>
        <end position="171"/>
    </location>
</feature>
<dbReference type="PANTHER" id="PTHR41533:SF1">
    <property type="entry name" value="L,D-TRANSPEPTIDASE YCBB-RELATED"/>
    <property type="match status" value="1"/>
</dbReference>
<dbReference type="InterPro" id="IPR052905">
    <property type="entry name" value="LD-transpeptidase_YkuD-like"/>
</dbReference>
<dbReference type="Gene3D" id="1.10.101.10">
    <property type="entry name" value="PGBD-like superfamily/PGBD"/>
    <property type="match status" value="2"/>
</dbReference>
<sequence length="371" mass="40883">MLVVDARGRITYPSKKLWKGQVLRYGSRGTYVKQLQEMLNKAGFNAGKVDGIFGKNTRNALIRFQRAKGIAVDGVAGKQTYNTLINQLSAQAKKKAQKSTSSNQWTGQTLRIGSRGQAVKDLQSKLSKLGYNVGAIDGIYGKQTAAAVKSFQRTYGLSQDGIAGKNTYSAMNQALQRRNTYNKTTVIENRYKALENKVHNKNSTWNEVSKSLKDIAKMGYDFIIGDDIKTLIDPKANTVDKVIAGLSFLPPGKVIKGALKLVKAGSKVTVKLNKELTVIDGIRKTSKYEDVTGPRSRVTNIETGLKKNEFERNLINDGWKRSIAGGGKVTIFEKDGARYVLRDNAKSTGGPTADFYPPGSKKFTMKIRLKK</sequence>
<name>A0ABT9VJP0_9BACI</name>
<dbReference type="Proteomes" id="UP001225646">
    <property type="component" value="Unassembled WGS sequence"/>
</dbReference>
<dbReference type="InterPro" id="IPR036365">
    <property type="entry name" value="PGBD-like_sf"/>
</dbReference>
<evidence type="ECO:0000313" key="3">
    <source>
        <dbReference type="Proteomes" id="UP001225646"/>
    </source>
</evidence>
<organism evidence="2 3">
    <name type="scientific">Aeribacillus alveayuensis</name>
    <dbReference type="NCBI Taxonomy" id="279215"/>
    <lineage>
        <taxon>Bacteria</taxon>
        <taxon>Bacillati</taxon>
        <taxon>Bacillota</taxon>
        <taxon>Bacilli</taxon>
        <taxon>Bacillales</taxon>
        <taxon>Bacillaceae</taxon>
        <taxon>Aeribacillus</taxon>
    </lineage>
</organism>
<dbReference type="PANTHER" id="PTHR41533">
    <property type="entry name" value="L,D-TRANSPEPTIDASE HI_1667-RELATED"/>
    <property type="match status" value="1"/>
</dbReference>
<accession>A0ABT9VJP0</accession>
<feature type="domain" description="Peptidoglycan binding-like" evidence="1">
    <location>
        <begin position="29"/>
        <end position="84"/>
    </location>
</feature>
<keyword evidence="3" id="KW-1185">Reference proteome</keyword>
<gene>
    <name evidence="2" type="ORF">J2S06_000255</name>
</gene>
<evidence type="ECO:0000259" key="1">
    <source>
        <dbReference type="Pfam" id="PF01471"/>
    </source>
</evidence>
<evidence type="ECO:0000313" key="2">
    <source>
        <dbReference type="EMBL" id="MDQ0161185.1"/>
    </source>
</evidence>
<reference evidence="2 3" key="1">
    <citation type="submission" date="2023-07" db="EMBL/GenBank/DDBJ databases">
        <title>Genomic Encyclopedia of Type Strains, Phase IV (KMG-IV): sequencing the most valuable type-strain genomes for metagenomic binning, comparative biology and taxonomic classification.</title>
        <authorList>
            <person name="Goeker M."/>
        </authorList>
    </citation>
    <scope>NUCLEOTIDE SEQUENCE [LARGE SCALE GENOMIC DNA]</scope>
    <source>
        <strain evidence="2 3">DSM 19092</strain>
    </source>
</reference>
<dbReference type="Pfam" id="PF01471">
    <property type="entry name" value="PG_binding_1"/>
    <property type="match status" value="2"/>
</dbReference>
<proteinExistence type="predicted"/>